<gene>
    <name evidence="2" type="ORF">KDL01_17770</name>
</gene>
<feature type="transmembrane region" description="Helical" evidence="1">
    <location>
        <begin position="52"/>
        <end position="72"/>
    </location>
</feature>
<name>A0A941ENT9_9ACTN</name>
<keyword evidence="3" id="KW-1185">Reference proteome</keyword>
<dbReference type="RefSeq" id="WP_212529640.1">
    <property type="nucleotide sequence ID" value="NZ_JAGSOG010000084.1"/>
</dbReference>
<keyword evidence="1" id="KW-0812">Transmembrane</keyword>
<keyword evidence="1" id="KW-1133">Transmembrane helix</keyword>
<evidence type="ECO:0000313" key="2">
    <source>
        <dbReference type="EMBL" id="MBR7835127.1"/>
    </source>
</evidence>
<keyword evidence="1" id="KW-0472">Membrane</keyword>
<protein>
    <submittedName>
        <fullName evidence="2">Uncharacterized protein</fullName>
    </submittedName>
</protein>
<evidence type="ECO:0000313" key="3">
    <source>
        <dbReference type="Proteomes" id="UP000675781"/>
    </source>
</evidence>
<sequence>MGLEERGSITVKFIELAACRLASDTETARLGKLASAPWWVDLDARIEAEASFVPSLFLLLVIAGLIAAIGIVSNSQI</sequence>
<accession>A0A941ENT9</accession>
<organism evidence="2 3">
    <name type="scientific">Actinospica durhamensis</name>
    <dbReference type="NCBI Taxonomy" id="1508375"/>
    <lineage>
        <taxon>Bacteria</taxon>
        <taxon>Bacillati</taxon>
        <taxon>Actinomycetota</taxon>
        <taxon>Actinomycetes</taxon>
        <taxon>Catenulisporales</taxon>
        <taxon>Actinospicaceae</taxon>
        <taxon>Actinospica</taxon>
    </lineage>
</organism>
<evidence type="ECO:0000256" key="1">
    <source>
        <dbReference type="SAM" id="Phobius"/>
    </source>
</evidence>
<comment type="caution">
    <text evidence="2">The sequence shown here is derived from an EMBL/GenBank/DDBJ whole genome shotgun (WGS) entry which is preliminary data.</text>
</comment>
<dbReference type="EMBL" id="JAGSOG010000084">
    <property type="protein sequence ID" value="MBR7835127.1"/>
    <property type="molecule type" value="Genomic_DNA"/>
</dbReference>
<dbReference type="Proteomes" id="UP000675781">
    <property type="component" value="Unassembled WGS sequence"/>
</dbReference>
<proteinExistence type="predicted"/>
<dbReference type="AlphaFoldDB" id="A0A941ENT9"/>
<reference evidence="2" key="1">
    <citation type="submission" date="2021-04" db="EMBL/GenBank/DDBJ databases">
        <title>Genome based classification of Actinospica acidithermotolerans sp. nov., an actinobacterium isolated from an Indonesian hot spring.</title>
        <authorList>
            <person name="Kusuma A.B."/>
            <person name="Putra K.E."/>
            <person name="Nafisah S."/>
            <person name="Loh J."/>
            <person name="Nouioui I."/>
            <person name="Goodfellow M."/>
        </authorList>
    </citation>
    <scope>NUCLEOTIDE SEQUENCE</scope>
    <source>
        <strain evidence="2">CSCA 57</strain>
    </source>
</reference>